<organism evidence="1 2">
    <name type="scientific">Portunus trituberculatus</name>
    <name type="common">Swimming crab</name>
    <name type="synonym">Neptunus trituberculatus</name>
    <dbReference type="NCBI Taxonomy" id="210409"/>
    <lineage>
        <taxon>Eukaryota</taxon>
        <taxon>Metazoa</taxon>
        <taxon>Ecdysozoa</taxon>
        <taxon>Arthropoda</taxon>
        <taxon>Crustacea</taxon>
        <taxon>Multicrustacea</taxon>
        <taxon>Malacostraca</taxon>
        <taxon>Eumalacostraca</taxon>
        <taxon>Eucarida</taxon>
        <taxon>Decapoda</taxon>
        <taxon>Pleocyemata</taxon>
        <taxon>Brachyura</taxon>
        <taxon>Eubrachyura</taxon>
        <taxon>Portunoidea</taxon>
        <taxon>Portunidae</taxon>
        <taxon>Portuninae</taxon>
        <taxon>Portunus</taxon>
    </lineage>
</organism>
<dbReference type="EMBL" id="VSRR010069134">
    <property type="protein sequence ID" value="MPC85664.1"/>
    <property type="molecule type" value="Genomic_DNA"/>
</dbReference>
<keyword evidence="2" id="KW-1185">Reference proteome</keyword>
<reference evidence="1 2" key="1">
    <citation type="submission" date="2019-05" db="EMBL/GenBank/DDBJ databases">
        <title>Another draft genome of Portunus trituberculatus and its Hox gene families provides insights of decapod evolution.</title>
        <authorList>
            <person name="Jeong J.-H."/>
            <person name="Song I."/>
            <person name="Kim S."/>
            <person name="Choi T."/>
            <person name="Kim D."/>
            <person name="Ryu S."/>
            <person name="Kim W."/>
        </authorList>
    </citation>
    <scope>NUCLEOTIDE SEQUENCE [LARGE SCALE GENOMIC DNA]</scope>
    <source>
        <tissue evidence="1">Muscle</tissue>
    </source>
</reference>
<gene>
    <name evidence="1" type="ORF">E2C01_080446</name>
</gene>
<name>A0A5B7IZN2_PORTR</name>
<dbReference type="Proteomes" id="UP000324222">
    <property type="component" value="Unassembled WGS sequence"/>
</dbReference>
<sequence>MRRKAFDSTLSNKTVRITPLYRVNSWRGEKNWQKRRRAPNFIEAVLARDEI</sequence>
<dbReference type="AlphaFoldDB" id="A0A5B7IZN2"/>
<accession>A0A5B7IZN2</accession>
<protein>
    <submittedName>
        <fullName evidence="1">Uncharacterized protein</fullName>
    </submittedName>
</protein>
<evidence type="ECO:0000313" key="1">
    <source>
        <dbReference type="EMBL" id="MPC85664.1"/>
    </source>
</evidence>
<proteinExistence type="predicted"/>
<comment type="caution">
    <text evidence="1">The sequence shown here is derived from an EMBL/GenBank/DDBJ whole genome shotgun (WGS) entry which is preliminary data.</text>
</comment>
<evidence type="ECO:0000313" key="2">
    <source>
        <dbReference type="Proteomes" id="UP000324222"/>
    </source>
</evidence>